<evidence type="ECO:0008006" key="3">
    <source>
        <dbReference type="Google" id="ProtNLM"/>
    </source>
</evidence>
<reference evidence="1 2" key="1">
    <citation type="submission" date="2022-10" db="EMBL/GenBank/DDBJ databases">
        <title>Defluviimonas sp. nov., isolated from ocean surface water.</title>
        <authorList>
            <person name="He W."/>
            <person name="Wang L."/>
            <person name="Zhang D.-F."/>
        </authorList>
    </citation>
    <scope>NUCLEOTIDE SEQUENCE [LARGE SCALE GENOMIC DNA]</scope>
    <source>
        <strain evidence="1 2">WL0002</strain>
    </source>
</reference>
<dbReference type="EMBL" id="JAOWKY010000007">
    <property type="protein sequence ID" value="MCV2870606.1"/>
    <property type="molecule type" value="Genomic_DNA"/>
</dbReference>
<keyword evidence="2" id="KW-1185">Reference proteome</keyword>
<accession>A0ABT2ZHM1</accession>
<organism evidence="1 2">
    <name type="scientific">Albidovulum marisflavi</name>
    <dbReference type="NCBI Taxonomy" id="2984159"/>
    <lineage>
        <taxon>Bacteria</taxon>
        <taxon>Pseudomonadati</taxon>
        <taxon>Pseudomonadota</taxon>
        <taxon>Alphaproteobacteria</taxon>
        <taxon>Rhodobacterales</taxon>
        <taxon>Paracoccaceae</taxon>
        <taxon>Albidovulum</taxon>
    </lineage>
</organism>
<protein>
    <recommendedName>
        <fullName evidence="3">Roadblock/LAMTOR2 domain-containing protein</fullName>
    </recommendedName>
</protein>
<evidence type="ECO:0000313" key="1">
    <source>
        <dbReference type="EMBL" id="MCV2870606.1"/>
    </source>
</evidence>
<proteinExistence type="predicted"/>
<sequence>MALNGLMDGTLQALPDCLAVCYVDMPEELVLTRRSSRAFSQEILDAIATLAARLLDGQGMAGAWRAAVAASAEAMPGEALIRNKDFTCLFLRMEKHGEHALCLIGKSGADVAQMRNAGRQLGKDIANVL</sequence>
<gene>
    <name evidence="1" type="ORF">OEW28_18495</name>
</gene>
<dbReference type="Proteomes" id="UP001652542">
    <property type="component" value="Unassembled WGS sequence"/>
</dbReference>
<dbReference type="RefSeq" id="WP_263736285.1">
    <property type="nucleotide sequence ID" value="NZ_JAOWKY010000007.1"/>
</dbReference>
<comment type="caution">
    <text evidence="1">The sequence shown here is derived from an EMBL/GenBank/DDBJ whole genome shotgun (WGS) entry which is preliminary data.</text>
</comment>
<name>A0ABT2ZHM1_9RHOB</name>
<evidence type="ECO:0000313" key="2">
    <source>
        <dbReference type="Proteomes" id="UP001652542"/>
    </source>
</evidence>